<feature type="compositionally biased region" description="Low complexity" evidence="1">
    <location>
        <begin position="193"/>
        <end position="202"/>
    </location>
</feature>
<dbReference type="EMBL" id="MU839828">
    <property type="protein sequence ID" value="KAK1759472.1"/>
    <property type="molecule type" value="Genomic_DNA"/>
</dbReference>
<dbReference type="SUPFAM" id="SSF50044">
    <property type="entry name" value="SH3-domain"/>
    <property type="match status" value="1"/>
</dbReference>
<protein>
    <recommendedName>
        <fullName evidence="4">SH3 domain-containing protein</fullName>
    </recommendedName>
</protein>
<feature type="region of interest" description="Disordered" evidence="1">
    <location>
        <begin position="593"/>
        <end position="612"/>
    </location>
</feature>
<proteinExistence type="predicted"/>
<keyword evidence="3" id="KW-1185">Reference proteome</keyword>
<organism evidence="2 3">
    <name type="scientific">Echria macrotheca</name>
    <dbReference type="NCBI Taxonomy" id="438768"/>
    <lineage>
        <taxon>Eukaryota</taxon>
        <taxon>Fungi</taxon>
        <taxon>Dikarya</taxon>
        <taxon>Ascomycota</taxon>
        <taxon>Pezizomycotina</taxon>
        <taxon>Sordariomycetes</taxon>
        <taxon>Sordariomycetidae</taxon>
        <taxon>Sordariales</taxon>
        <taxon>Schizotheciaceae</taxon>
        <taxon>Echria</taxon>
    </lineage>
</organism>
<evidence type="ECO:0000256" key="1">
    <source>
        <dbReference type="SAM" id="MobiDB-lite"/>
    </source>
</evidence>
<gene>
    <name evidence="2" type="ORF">QBC47DRAFT_437273</name>
</gene>
<comment type="caution">
    <text evidence="2">The sequence shown here is derived from an EMBL/GenBank/DDBJ whole genome shotgun (WGS) entry which is preliminary data.</text>
</comment>
<evidence type="ECO:0000313" key="3">
    <source>
        <dbReference type="Proteomes" id="UP001239445"/>
    </source>
</evidence>
<reference evidence="2" key="1">
    <citation type="submission" date="2023-06" db="EMBL/GenBank/DDBJ databases">
        <title>Genome-scale phylogeny and comparative genomics of the fungal order Sordariales.</title>
        <authorList>
            <consortium name="Lawrence Berkeley National Laboratory"/>
            <person name="Hensen N."/>
            <person name="Bonometti L."/>
            <person name="Westerberg I."/>
            <person name="Brannstrom I.O."/>
            <person name="Guillou S."/>
            <person name="Cros-Aarteil S."/>
            <person name="Calhoun S."/>
            <person name="Haridas S."/>
            <person name="Kuo A."/>
            <person name="Mondo S."/>
            <person name="Pangilinan J."/>
            <person name="Riley R."/>
            <person name="Labutti K."/>
            <person name="Andreopoulos B."/>
            <person name="Lipzen A."/>
            <person name="Chen C."/>
            <person name="Yanf M."/>
            <person name="Daum C."/>
            <person name="Ng V."/>
            <person name="Clum A."/>
            <person name="Steindorff A."/>
            <person name="Ohm R."/>
            <person name="Martin F."/>
            <person name="Silar P."/>
            <person name="Natvig D."/>
            <person name="Lalanne C."/>
            <person name="Gautier V."/>
            <person name="Ament-Velasquez S.L."/>
            <person name="Kruys A."/>
            <person name="Hutchinson M.I."/>
            <person name="Powell A.J."/>
            <person name="Barry K."/>
            <person name="Miller A.N."/>
            <person name="Grigoriev I.V."/>
            <person name="Debuchy R."/>
            <person name="Gladieux P."/>
            <person name="Thoren M.H."/>
            <person name="Johannesson H."/>
        </authorList>
    </citation>
    <scope>NUCLEOTIDE SEQUENCE</scope>
    <source>
        <strain evidence="2">PSN4</strain>
    </source>
</reference>
<dbReference type="InterPro" id="IPR036028">
    <property type="entry name" value="SH3-like_dom_sf"/>
</dbReference>
<dbReference type="AlphaFoldDB" id="A0AAJ0BMB3"/>
<evidence type="ECO:0000313" key="2">
    <source>
        <dbReference type="EMBL" id="KAK1759472.1"/>
    </source>
</evidence>
<name>A0AAJ0BMB3_9PEZI</name>
<dbReference type="Proteomes" id="UP001239445">
    <property type="component" value="Unassembled WGS sequence"/>
</dbReference>
<sequence>MEDIRNLVLSPFHDTVAKAKKAVENATTKNDQAMVKAAQSLVTNGERAVKRLEPVCQRGWDEYGVAFVDALKENDEISSFREKMHEMLWDLDDCIEGDTFDPQVFTQLQGIIRTAALRTSDIIVRMRLTPRVPGSVTDGSQADDRQSEPPSRPSINPWAESLPDNFSEEASERRPRVDLGDDNDPGQPRADSPTLERTLPLRIRPRTPSHRQELIESQAASYRGSNSDGHASRYSQASTSSPHTRNSVISPVTEEPYASPITPHSRPESFNHQWPVGARIQQPGLELAPPFHLDDGLIPVPPAYEERDGQGIETVSSSSAQGVDKSCTITPDSSFHRLKGFCDGATEVLRGNLGVKKMRQQTGGLLGMGVTTTARCKHCMFELDWGLVEADLERDPRATYKTAGVGFRMRFLSKSHLPAKRGVDDELYACVFCVQTGVTTHMADATVFFSQKQLFAHLARHPRPLPPVAGMVVIEAPDVPPEHANAFDLHFSGPPAPRSSMAEMTAEQLNRAPTAVATQTFRELNGSLRLPPDRAATVQFAAGARIVGIEFPVRYQGEWAVGWADHVRAVFPMDHVKLVVPPEAENHLSAADQVAGGHHGGSSRTGVARWKRRGGDSKDGWLKFDKGEAITGITFSSQDHWCWAGYNQRGKWGFFPQAFLEPSSIVDNSGPASPTSPVAGGNVSLHSIEGVRGGEGLFSRFSRRRRDSRRTGSGTARPMSRPGPLPEDGPGPSIY</sequence>
<feature type="compositionally biased region" description="Basic and acidic residues" evidence="1">
    <location>
        <begin position="170"/>
        <end position="179"/>
    </location>
</feature>
<evidence type="ECO:0008006" key="4">
    <source>
        <dbReference type="Google" id="ProtNLM"/>
    </source>
</evidence>
<accession>A0AAJ0BMB3</accession>
<feature type="region of interest" description="Disordered" evidence="1">
    <location>
        <begin position="696"/>
        <end position="735"/>
    </location>
</feature>
<feature type="compositionally biased region" description="Polar residues" evidence="1">
    <location>
        <begin position="218"/>
        <end position="249"/>
    </location>
</feature>
<feature type="region of interest" description="Disordered" evidence="1">
    <location>
        <begin position="132"/>
        <end position="249"/>
    </location>
</feature>